<dbReference type="OMA" id="HINEPIM"/>
<keyword evidence="1" id="KW-0175">Coiled coil</keyword>
<dbReference type="AlphaFoldDB" id="A0A0V0Q8S2"/>
<comment type="caution">
    <text evidence="2">The sequence shown here is derived from an EMBL/GenBank/DDBJ whole genome shotgun (WGS) entry which is preliminary data.</text>
</comment>
<evidence type="ECO:0000313" key="2">
    <source>
        <dbReference type="EMBL" id="KRW98624.1"/>
    </source>
</evidence>
<dbReference type="InParanoid" id="A0A0V0Q8S2"/>
<gene>
    <name evidence="2" type="ORF">PPERSA_02772</name>
</gene>
<proteinExistence type="predicted"/>
<dbReference type="EMBL" id="LDAU01000233">
    <property type="protein sequence ID" value="KRW98624.1"/>
    <property type="molecule type" value="Genomic_DNA"/>
</dbReference>
<accession>A0A0V0Q8S2</accession>
<sequence length="516" mass="61541">MNQQQQIKINCQIHINEPIMFINLSSLKQSQQNQFLCNQCISELKEIQDQNLKYLNIFEILNKNLWEISFNSLNFNENQHEQLQKLIKQQENPQFLDQQLQKHYLQIENYFNDLINQVTEELNKVKKQKIIEHQYLFQQYHNNAQRVNFKELLNLNNLKEHLQEIFSLNNNINFHPCKKKLQNQNNQQNIQNIFEIQNTDNIQNIKNTQSLFNIQNTDNSQNIQNTNNSQNSQNTQNMDNFQIIQNKDNIQDIQYIQNPQNSTKNTQKTQNNQKKQFQSLSQLLKNLLNSLPQAQTQLNSLISEKKVLKSKLKTYQQNLAQKLPPLFKQSLKNIANNNLKFFPSSYENNHNFNQITIPPDFSHFFFDKKTIFDWKQIYSETLEKNTIYHLKLKIDLQQQNSTIIFLGIGDIQDKNNDLFNYNYLKITGEEPPEAKFQLISKGVKPVEFMHKNTIFNLKFCYKLKLLQFYDEEQKCFIEEKQLDISEIQNPVFFMQVKQQSDSYVKITILSTQEIEC</sequence>
<name>A0A0V0Q8S2_PSEPJ</name>
<reference evidence="2 3" key="1">
    <citation type="journal article" date="2015" name="Sci. Rep.">
        <title>Genome of the facultative scuticociliatosis pathogen Pseudocohnilembus persalinus provides insight into its virulence through horizontal gene transfer.</title>
        <authorList>
            <person name="Xiong J."/>
            <person name="Wang G."/>
            <person name="Cheng J."/>
            <person name="Tian M."/>
            <person name="Pan X."/>
            <person name="Warren A."/>
            <person name="Jiang C."/>
            <person name="Yuan D."/>
            <person name="Miao W."/>
        </authorList>
    </citation>
    <scope>NUCLEOTIDE SEQUENCE [LARGE SCALE GENOMIC DNA]</scope>
    <source>
        <strain evidence="2">36N120E</strain>
    </source>
</reference>
<dbReference type="Proteomes" id="UP000054937">
    <property type="component" value="Unassembled WGS sequence"/>
</dbReference>
<feature type="coiled-coil region" evidence="1">
    <location>
        <begin position="284"/>
        <end position="318"/>
    </location>
</feature>
<keyword evidence="3" id="KW-1185">Reference proteome</keyword>
<evidence type="ECO:0000313" key="3">
    <source>
        <dbReference type="Proteomes" id="UP000054937"/>
    </source>
</evidence>
<protein>
    <submittedName>
        <fullName evidence="2">Uncharacterized protein</fullName>
    </submittedName>
</protein>
<organism evidence="2 3">
    <name type="scientific">Pseudocohnilembus persalinus</name>
    <name type="common">Ciliate</name>
    <dbReference type="NCBI Taxonomy" id="266149"/>
    <lineage>
        <taxon>Eukaryota</taxon>
        <taxon>Sar</taxon>
        <taxon>Alveolata</taxon>
        <taxon>Ciliophora</taxon>
        <taxon>Intramacronucleata</taxon>
        <taxon>Oligohymenophorea</taxon>
        <taxon>Scuticociliatia</taxon>
        <taxon>Philasterida</taxon>
        <taxon>Pseudocohnilembidae</taxon>
        <taxon>Pseudocohnilembus</taxon>
    </lineage>
</organism>
<evidence type="ECO:0000256" key="1">
    <source>
        <dbReference type="SAM" id="Coils"/>
    </source>
</evidence>